<comment type="caution">
    <text evidence="2">The sequence shown here is derived from an EMBL/GenBank/DDBJ whole genome shotgun (WGS) entry which is preliminary data.</text>
</comment>
<gene>
    <name evidence="2" type="ORF">HMPREF0620_0615</name>
</gene>
<keyword evidence="3" id="KW-1185">Reference proteome</keyword>
<dbReference type="Pfam" id="PF07470">
    <property type="entry name" value="Glyco_hydro_88"/>
    <property type="match status" value="1"/>
</dbReference>
<dbReference type="PANTHER" id="PTHR33886">
    <property type="entry name" value="UNSATURATED RHAMNOGALACTURONAN HYDROLASE (EUROFUNG)"/>
    <property type="match status" value="1"/>
</dbReference>
<dbReference type="SUPFAM" id="SSF48208">
    <property type="entry name" value="Six-hairpin glycosidases"/>
    <property type="match status" value="1"/>
</dbReference>
<dbReference type="InterPro" id="IPR010905">
    <property type="entry name" value="Glyco_hydro_88"/>
</dbReference>
<dbReference type="Proteomes" id="UP000004946">
    <property type="component" value="Chromosome"/>
</dbReference>
<accession>E6K1C9</accession>
<dbReference type="EMBL" id="AEON01000001">
    <property type="protein sequence ID" value="EFT83610.1"/>
    <property type="molecule type" value="Genomic_DNA"/>
</dbReference>
<evidence type="ECO:0000313" key="2">
    <source>
        <dbReference type="EMBL" id="EFT83610.1"/>
    </source>
</evidence>
<dbReference type="eggNOG" id="COG4225">
    <property type="taxonomic scope" value="Bacteria"/>
</dbReference>
<dbReference type="InterPro" id="IPR008928">
    <property type="entry name" value="6-hairpin_glycosidase_sf"/>
</dbReference>
<evidence type="ECO:0000313" key="3">
    <source>
        <dbReference type="Proteomes" id="UP000004946"/>
    </source>
</evidence>
<dbReference type="InterPro" id="IPR012341">
    <property type="entry name" value="6hp_glycosidase-like_sf"/>
</dbReference>
<protein>
    <submittedName>
        <fullName evidence="2">Glycosyl hydrolase, family 88</fullName>
        <ecNumber evidence="2">3.2.1.-</ecNumber>
    </submittedName>
</protein>
<keyword evidence="1 2" id="KW-0378">Hydrolase</keyword>
<evidence type="ECO:0000256" key="1">
    <source>
        <dbReference type="ARBA" id="ARBA00022801"/>
    </source>
</evidence>
<dbReference type="Gene3D" id="1.50.10.10">
    <property type="match status" value="1"/>
</dbReference>
<name>E6K1C9_PARDN</name>
<keyword evidence="2" id="KW-0326">Glycosidase</keyword>
<dbReference type="HOGENOM" id="CLU_043688_0_0_11"/>
<dbReference type="PANTHER" id="PTHR33886:SF8">
    <property type="entry name" value="UNSATURATED RHAMNOGALACTURONAN HYDROLASE (EUROFUNG)"/>
    <property type="match status" value="1"/>
</dbReference>
<dbReference type="GO" id="GO:0005975">
    <property type="term" value="P:carbohydrate metabolic process"/>
    <property type="evidence" value="ECO:0007669"/>
    <property type="project" value="InterPro"/>
</dbReference>
<reference evidence="2 3" key="1">
    <citation type="submission" date="2010-12" db="EMBL/GenBank/DDBJ databases">
        <authorList>
            <person name="Muzny D."/>
            <person name="Qin X."/>
            <person name="Buhay C."/>
            <person name="Dugan-Rocha S."/>
            <person name="Ding Y."/>
            <person name="Chen G."/>
            <person name="Hawes A."/>
            <person name="Holder M."/>
            <person name="Jhangiani S."/>
            <person name="Johnson A."/>
            <person name="Khan Z."/>
            <person name="Li Z."/>
            <person name="Liu W."/>
            <person name="Liu X."/>
            <person name="Perez L."/>
            <person name="Shen H."/>
            <person name="Wang Q."/>
            <person name="Watt J."/>
            <person name="Xi L."/>
            <person name="Xin Y."/>
            <person name="Zhou J."/>
            <person name="Deng J."/>
            <person name="Jiang H."/>
            <person name="Liu Y."/>
            <person name="Qu J."/>
            <person name="Song X.-Z."/>
            <person name="Zhang L."/>
            <person name="Villasana D."/>
            <person name="Johnson A."/>
            <person name="Liu J."/>
            <person name="Liyanage D."/>
            <person name="Lorensuhewa L."/>
            <person name="Robinson T."/>
            <person name="Song A."/>
            <person name="Song B.-B."/>
            <person name="Dinh H."/>
            <person name="Thornton R."/>
            <person name="Coyle M."/>
            <person name="Francisco L."/>
            <person name="Jackson L."/>
            <person name="Javaid M."/>
            <person name="Korchina V."/>
            <person name="Kovar C."/>
            <person name="Mata R."/>
            <person name="Mathew T."/>
            <person name="Ngo R."/>
            <person name="Nguyen L."/>
            <person name="Nguyen N."/>
            <person name="Okwuonu G."/>
            <person name="Ongeri F."/>
            <person name="Pham C."/>
            <person name="Simmons D."/>
            <person name="Wilczek-Boney K."/>
            <person name="Hale W."/>
            <person name="Jakkamsetti A."/>
            <person name="Pham P."/>
            <person name="Ruth R."/>
            <person name="San Lucas F."/>
            <person name="Warren J."/>
            <person name="Zhang J."/>
            <person name="Zhao Z."/>
            <person name="Zhou C."/>
            <person name="Zhu D."/>
            <person name="Lee S."/>
            <person name="Bess C."/>
            <person name="Blankenburg K."/>
            <person name="Forbes L."/>
            <person name="Fu Q."/>
            <person name="Gubbala S."/>
            <person name="Hirani K."/>
            <person name="Jayaseelan J.C."/>
            <person name="Lara F."/>
            <person name="Munidasa M."/>
            <person name="Palculict T."/>
            <person name="Patil S."/>
            <person name="Pu L.-L."/>
            <person name="Saada N."/>
            <person name="Tang L."/>
            <person name="Weissenberger G."/>
            <person name="Zhu Y."/>
            <person name="Hemphill L."/>
            <person name="Shang Y."/>
            <person name="Youmans B."/>
            <person name="Ayvaz T."/>
            <person name="Ross M."/>
            <person name="Santibanez J."/>
            <person name="Aqrawi P."/>
            <person name="Gross S."/>
            <person name="Joshi V."/>
            <person name="Fowler G."/>
            <person name="Nazareth L."/>
            <person name="Reid J."/>
            <person name="Worley K."/>
            <person name="Petrosino J."/>
            <person name="Highlander S."/>
            <person name="Gibbs R."/>
        </authorList>
    </citation>
    <scope>NUCLEOTIDE SEQUENCE [LARGE SCALE GENOMIC DNA]</scope>
    <source>
        <strain evidence="2 3">DSM 10105</strain>
    </source>
</reference>
<dbReference type="AlphaFoldDB" id="E6K1C9"/>
<dbReference type="InterPro" id="IPR052043">
    <property type="entry name" value="PolySaccharide_Degr_Enz"/>
</dbReference>
<sequence>MIMKSDFDKSTLIKVINKLSLRMVELTDDTGEFSFRAKNGRLIDNKSFRYWEWTAGVGLYGLWRYYSLTREQRILHSIEEWFSDQFSSNEQVEKNINTMAPVLTLAFLYEETGDKKYLPYLENWGDWIYHELPRVGGAFQHVTLGDSHPGEIWDDTLMMSVLALAKIGVLLNDKSYVEEAKKQALLHIYYLQDKATGYWYHGWSFNERSNLSSVFWGRGNSWATIALPELVAVLGLGPSDSFYQVVQLSFENQVRSLLEVQSPTGMWHTVLDDDASYEESSATAGIAYGLLLGIHMRLLDRHYHAAALRAVHGLIGEITDTGDLNQVSIGTPLGKNKESYMNIRLSTMPYGQAMAILALTEYLREFY</sequence>
<dbReference type="EC" id="3.2.1.-" evidence="2"/>
<proteinExistence type="predicted"/>
<dbReference type="GO" id="GO:0016798">
    <property type="term" value="F:hydrolase activity, acting on glycosyl bonds"/>
    <property type="evidence" value="ECO:0007669"/>
    <property type="project" value="UniProtKB-KW"/>
</dbReference>
<organism evidence="2 3">
    <name type="scientific">Parascardovia denticolens DSM 10105 = JCM 12538</name>
    <dbReference type="NCBI Taxonomy" id="864564"/>
    <lineage>
        <taxon>Bacteria</taxon>
        <taxon>Bacillati</taxon>
        <taxon>Actinomycetota</taxon>
        <taxon>Actinomycetes</taxon>
        <taxon>Bifidobacteriales</taxon>
        <taxon>Bifidobacteriaceae</taxon>
        <taxon>Parascardovia</taxon>
    </lineage>
</organism>